<name>A0A4R7VAI5_9PSED</name>
<evidence type="ECO:0000313" key="2">
    <source>
        <dbReference type="EMBL" id="TDV45978.1"/>
    </source>
</evidence>
<reference evidence="2 3" key="1">
    <citation type="submission" date="2019-03" db="EMBL/GenBank/DDBJ databases">
        <title>Genomic analyses of the natural microbiome of Caenorhabditis elegans.</title>
        <authorList>
            <person name="Samuel B."/>
        </authorList>
    </citation>
    <scope>NUCLEOTIDE SEQUENCE [LARGE SCALE GENOMIC DNA]</scope>
    <source>
        <strain evidence="2 3">BIGb0525</strain>
    </source>
</reference>
<sequence length="584" mass="66501">MTLANWKLTDCFTSNNTSGKNRDKAQLVEEFMSTKMQNLEPSHKNKIDEYHTALGEAFALQSKLEGSLSTLETPGTFCKRKLREAMRTKYTARFRPQHKIKLKAKSSTENADYSFTLLQAAMLNFTDAEASPDYYSSDSEVSCNLPGSTGECSNEKITAQEFSELSRSLDLGSEYQKMLKEKFDTPEACTNAVQLAILNMKVAAYTKFFSNEINEKTWSTLKNLTDRKVDIANGSDVKSEPIGFYAVSLLDKYVANAVALIVRGKPPSTSQYIIYAPDDNGPGFYVYDTPYDYLSKISQQLIHGTPLANFLASRMSLIDQATFLNDLKTFHEEKYTQKKRHPRDGLSGKTQVTFTPLKEKGLFAYISTLNLTTFVSDSKRIAVPVDEVNQPIHADRRADCHLHPRPTVSEKITYSFRTRQRSAPVDSLLSELFSGVEDWSFEEKKKQVCQLMELKKLRNQQNTRSIIENADNRSIQTRLIDYFNDFDLVVNPRSENESFLLWKRDLSGYQQSALVANRLKNSGNPSSENEQILDFNNRYYIWIKDSAYEVQTTSRGWRVIHPLDKSAFSPPVIYSTTSGWHLPQ</sequence>
<accession>A0A4R7VAI5</accession>
<dbReference type="RefSeq" id="WP_134176381.1">
    <property type="nucleotide sequence ID" value="NZ_SOCQ01000008.1"/>
</dbReference>
<comment type="caution">
    <text evidence="2">The sequence shown here is derived from an EMBL/GenBank/DDBJ whole genome shotgun (WGS) entry which is preliminary data.</text>
</comment>
<proteinExistence type="predicted"/>
<dbReference type="EMBL" id="SOCQ01000008">
    <property type="protein sequence ID" value="TDV45978.1"/>
    <property type="molecule type" value="Genomic_DNA"/>
</dbReference>
<dbReference type="InterPro" id="IPR046673">
    <property type="entry name" value="ToxA_N"/>
</dbReference>
<protein>
    <recommendedName>
        <fullName evidence="1">Dermonecrotic toxin N-terminal domain-containing protein</fullName>
    </recommendedName>
</protein>
<gene>
    <name evidence="2" type="ORF">EDF87_108190</name>
</gene>
<feature type="domain" description="Dermonecrotic toxin N-terminal" evidence="1">
    <location>
        <begin position="70"/>
        <end position="301"/>
    </location>
</feature>
<organism evidence="2 3">
    <name type="scientific">Pseudomonas helmanticensis</name>
    <dbReference type="NCBI Taxonomy" id="1471381"/>
    <lineage>
        <taxon>Bacteria</taxon>
        <taxon>Pseudomonadati</taxon>
        <taxon>Pseudomonadota</taxon>
        <taxon>Gammaproteobacteria</taxon>
        <taxon>Pseudomonadales</taxon>
        <taxon>Pseudomonadaceae</taxon>
        <taxon>Pseudomonas</taxon>
    </lineage>
</organism>
<evidence type="ECO:0000313" key="3">
    <source>
        <dbReference type="Proteomes" id="UP000295804"/>
    </source>
</evidence>
<dbReference type="AlphaFoldDB" id="A0A4R7VAI5"/>
<evidence type="ECO:0000259" key="1">
    <source>
        <dbReference type="Pfam" id="PF20178"/>
    </source>
</evidence>
<dbReference type="Pfam" id="PF20178">
    <property type="entry name" value="ToxA_N"/>
    <property type="match status" value="1"/>
</dbReference>
<dbReference type="Proteomes" id="UP000295804">
    <property type="component" value="Unassembled WGS sequence"/>
</dbReference>